<dbReference type="InterPro" id="IPR019734">
    <property type="entry name" value="TPR_rpt"/>
</dbReference>
<evidence type="ECO:0008006" key="7">
    <source>
        <dbReference type="Google" id="ProtNLM"/>
    </source>
</evidence>
<sequence length="583" mass="62992">MLAEAEAAARRAVDIAPDLAGAWNNLGIIQQESGLYAESAASLERVAAIQPDSPEAHNNLGNTYARVGRLQDARRAYGKALALREDYAEAHSNLAFVLGELGLYDEAASAAQRAIECNPRLADAYINLAGIENARSGPARALPWIEALLAFAPTHAAALAARARLQAQRGAAPATQNEAGGPKPAGPGARPAAGEDAGADAGDAAQLARQAMALLNQRQYAQAESLLRAGIDPRGSASALWRLLGLALKFQDRVEEALQIQEMLVRAMPGDMSARFDLAETLLLQGDFARGWREYRWRYSLSHTVEMERKVQRPRWDGSHIPGRTLLIHDEQGYGDTLQFIWLVEAAKARSGAHVVLQVHGDLLPLARRVTGADAVIARGRIPPSFDVHCELMSLPMALGLRLDDLPVRAGYLSADAGRMDKWRQRLAALPRPWVALVWAGRPTHTNDANRSMSLADLAPLARPGVSYLALQKGPAAAQAASPPAGMRIVPLDAEIQDFEDTAAILALADLLISVDSAPVHLAGGLGRPAWVMLPFAPDWRWLRQRTDTPWYPSLRLFRQPAPGDWNAVVKDIAQALAREIAP</sequence>
<evidence type="ECO:0000256" key="1">
    <source>
        <dbReference type="ARBA" id="ARBA00022737"/>
    </source>
</evidence>
<keyword evidence="6" id="KW-1185">Reference proteome</keyword>
<accession>A0A1W6Z5F8</accession>
<dbReference type="EMBL" id="CP021109">
    <property type="protein sequence ID" value="ARP88491.1"/>
    <property type="molecule type" value="Genomic_DNA"/>
</dbReference>
<evidence type="ECO:0000256" key="2">
    <source>
        <dbReference type="ARBA" id="ARBA00022803"/>
    </source>
</evidence>
<keyword evidence="1" id="KW-0677">Repeat</keyword>
<dbReference type="AlphaFoldDB" id="A0A1W6Z5F8"/>
<evidence type="ECO:0000313" key="6">
    <source>
        <dbReference type="Proteomes" id="UP000194139"/>
    </source>
</evidence>
<feature type="repeat" description="TPR" evidence="3">
    <location>
        <begin position="88"/>
        <end position="121"/>
    </location>
</feature>
<dbReference type="PANTHER" id="PTHR44227:SF3">
    <property type="entry name" value="PROTEIN O-MANNOSYL-TRANSFERASE TMTC4"/>
    <property type="match status" value="1"/>
</dbReference>
<feature type="region of interest" description="Disordered" evidence="4">
    <location>
        <begin position="169"/>
        <end position="201"/>
    </location>
</feature>
<dbReference type="SUPFAM" id="SSF53756">
    <property type="entry name" value="UDP-Glycosyltransferase/glycogen phosphorylase"/>
    <property type="match status" value="1"/>
</dbReference>
<reference evidence="5 6" key="1">
    <citation type="submission" date="2017-05" db="EMBL/GenBank/DDBJ databases">
        <title>Complete and WGS of Bordetella genogroups.</title>
        <authorList>
            <person name="Spilker T."/>
            <person name="LiPuma J."/>
        </authorList>
    </citation>
    <scope>NUCLEOTIDE SEQUENCE [LARGE SCALE GENOMIC DNA]</scope>
    <source>
        <strain evidence="5 6">AU17164</strain>
    </source>
</reference>
<gene>
    <name evidence="5" type="ORF">CAL13_02950</name>
</gene>
<keyword evidence="2 3" id="KW-0802">TPR repeat</keyword>
<dbReference type="InterPro" id="IPR052346">
    <property type="entry name" value="O-mannosyl-transferase_TMTC"/>
</dbReference>
<dbReference type="Proteomes" id="UP000194139">
    <property type="component" value="Chromosome"/>
</dbReference>
<protein>
    <recommendedName>
        <fullName evidence="7">Glycosyltransferase</fullName>
    </recommendedName>
</protein>
<dbReference type="InterPro" id="IPR011990">
    <property type="entry name" value="TPR-like_helical_dom_sf"/>
</dbReference>
<dbReference type="SMART" id="SM00028">
    <property type="entry name" value="TPR"/>
    <property type="match status" value="6"/>
</dbReference>
<dbReference type="PROSITE" id="PS50005">
    <property type="entry name" value="TPR"/>
    <property type="match status" value="2"/>
</dbReference>
<evidence type="ECO:0000313" key="5">
    <source>
        <dbReference type="EMBL" id="ARP88491.1"/>
    </source>
</evidence>
<dbReference type="Gene3D" id="3.40.50.2000">
    <property type="entry name" value="Glycogen Phosphorylase B"/>
    <property type="match status" value="1"/>
</dbReference>
<dbReference type="PANTHER" id="PTHR44227">
    <property type="match status" value="1"/>
</dbReference>
<dbReference type="SUPFAM" id="SSF48452">
    <property type="entry name" value="TPR-like"/>
    <property type="match status" value="2"/>
</dbReference>
<evidence type="ECO:0000256" key="4">
    <source>
        <dbReference type="SAM" id="MobiDB-lite"/>
    </source>
</evidence>
<name>A0A1W6Z5F8_9BORD</name>
<feature type="repeat" description="TPR" evidence="3">
    <location>
        <begin position="54"/>
        <end position="87"/>
    </location>
</feature>
<dbReference type="Pfam" id="PF13424">
    <property type="entry name" value="TPR_12"/>
    <property type="match status" value="1"/>
</dbReference>
<proteinExistence type="predicted"/>
<evidence type="ECO:0000256" key="3">
    <source>
        <dbReference type="PROSITE-ProRule" id="PRU00339"/>
    </source>
</evidence>
<dbReference type="Gene3D" id="1.25.40.10">
    <property type="entry name" value="Tetratricopeptide repeat domain"/>
    <property type="match status" value="2"/>
</dbReference>
<dbReference type="Pfam" id="PF13432">
    <property type="entry name" value="TPR_16"/>
    <property type="match status" value="2"/>
</dbReference>
<organism evidence="5 6">
    <name type="scientific">Bordetella genomosp. 9</name>
    <dbReference type="NCBI Taxonomy" id="1416803"/>
    <lineage>
        <taxon>Bacteria</taxon>
        <taxon>Pseudomonadati</taxon>
        <taxon>Pseudomonadota</taxon>
        <taxon>Betaproteobacteria</taxon>
        <taxon>Burkholderiales</taxon>
        <taxon>Alcaligenaceae</taxon>
        <taxon>Bordetella</taxon>
    </lineage>
</organism>